<gene>
    <name evidence="1" type="ORF">CARN2_2163</name>
</gene>
<comment type="caution">
    <text evidence="1">The sequence shown here is derived from an EMBL/GenBank/DDBJ whole genome shotgun (WGS) entry which is preliminary data.</text>
</comment>
<name>E6PLT9_9ZZZZ</name>
<evidence type="ECO:0000313" key="1">
    <source>
        <dbReference type="EMBL" id="CBH95891.1"/>
    </source>
</evidence>
<proteinExistence type="predicted"/>
<accession>E6PLT9</accession>
<dbReference type="AlphaFoldDB" id="E6PLT9"/>
<reference evidence="1" key="1">
    <citation type="submission" date="2009-10" db="EMBL/GenBank/DDBJ databases">
        <title>Diversity of trophic interactions inside an arsenic-rich microbial ecosystem.</title>
        <authorList>
            <person name="Bertin P.N."/>
            <person name="Heinrich-Salmeron A."/>
            <person name="Pelletier E."/>
            <person name="Goulhen-Chollet F."/>
            <person name="Arsene-Ploetze F."/>
            <person name="Gallien S."/>
            <person name="Calteau A."/>
            <person name="Vallenet D."/>
            <person name="Casiot C."/>
            <person name="Chane-Woon-Ming B."/>
            <person name="Giloteaux L."/>
            <person name="Barakat M."/>
            <person name="Bonnefoy V."/>
            <person name="Bruneel O."/>
            <person name="Chandler M."/>
            <person name="Cleiss J."/>
            <person name="Duran R."/>
            <person name="Elbaz-Poulichet F."/>
            <person name="Fonknechten N."/>
            <person name="Lauga B."/>
            <person name="Mornico D."/>
            <person name="Ortet P."/>
            <person name="Schaeffer C."/>
            <person name="Siguier P."/>
            <person name="Alexander Thil Smith A."/>
            <person name="Van Dorsselaer A."/>
            <person name="Weissenbach J."/>
            <person name="Medigue C."/>
            <person name="Le Paslier D."/>
        </authorList>
    </citation>
    <scope>NUCLEOTIDE SEQUENCE</scope>
</reference>
<organism evidence="1">
    <name type="scientific">mine drainage metagenome</name>
    <dbReference type="NCBI Taxonomy" id="410659"/>
    <lineage>
        <taxon>unclassified sequences</taxon>
        <taxon>metagenomes</taxon>
        <taxon>ecological metagenomes</taxon>
    </lineage>
</organism>
<protein>
    <submittedName>
        <fullName evidence="1">Uncharacterized protein</fullName>
    </submittedName>
</protein>
<sequence>MWLGTLSECAIHDTGDGPSFAYRATIMSSVRADYVDCTQHNSALLDASRVAPTRAC</sequence>
<dbReference type="EMBL" id="CABM01000014">
    <property type="protein sequence ID" value="CBH95891.1"/>
    <property type="molecule type" value="Genomic_DNA"/>
</dbReference>